<feature type="region of interest" description="Disordered" evidence="5">
    <location>
        <begin position="256"/>
        <end position="321"/>
    </location>
</feature>
<dbReference type="CDD" id="cd02961">
    <property type="entry name" value="PDI_a_family"/>
    <property type="match status" value="1"/>
</dbReference>
<feature type="region of interest" description="Disordered" evidence="5">
    <location>
        <begin position="399"/>
        <end position="418"/>
    </location>
</feature>
<dbReference type="SUPFAM" id="SSF53098">
    <property type="entry name" value="Ribonuclease H-like"/>
    <property type="match status" value="1"/>
</dbReference>
<evidence type="ECO:0000313" key="10">
    <source>
        <dbReference type="Proteomes" id="UP001152797"/>
    </source>
</evidence>
<dbReference type="EMBL" id="CAMXCT020006001">
    <property type="protein sequence ID" value="CAL1167077.1"/>
    <property type="molecule type" value="Genomic_DNA"/>
</dbReference>
<dbReference type="GO" id="GO:0016020">
    <property type="term" value="C:membrane"/>
    <property type="evidence" value="ECO:0007669"/>
    <property type="project" value="UniProtKB-SubCell"/>
</dbReference>
<protein>
    <recommendedName>
        <fullName evidence="7">Thioredoxin domain-containing protein</fullName>
    </recommendedName>
</protein>
<name>A0A9P1DNK0_9DINO</name>
<reference evidence="8" key="1">
    <citation type="submission" date="2022-10" db="EMBL/GenBank/DDBJ databases">
        <authorList>
            <person name="Chen Y."/>
            <person name="Dougan E. K."/>
            <person name="Chan C."/>
            <person name="Rhodes N."/>
            <person name="Thang M."/>
        </authorList>
    </citation>
    <scope>NUCLEOTIDE SEQUENCE</scope>
</reference>
<feature type="compositionally biased region" description="Polar residues" evidence="5">
    <location>
        <begin position="265"/>
        <end position="275"/>
    </location>
</feature>
<dbReference type="Gene3D" id="3.40.30.10">
    <property type="entry name" value="Glutaredoxin"/>
    <property type="match status" value="1"/>
</dbReference>
<feature type="domain" description="Thioredoxin" evidence="7">
    <location>
        <begin position="3841"/>
        <end position="3994"/>
    </location>
</feature>
<evidence type="ECO:0000313" key="9">
    <source>
        <dbReference type="EMBL" id="CAL1167077.1"/>
    </source>
</evidence>
<feature type="region of interest" description="Disordered" evidence="5">
    <location>
        <begin position="1168"/>
        <end position="1187"/>
    </location>
</feature>
<dbReference type="Pfam" id="PF07970">
    <property type="entry name" value="COPIIcoated_ERV"/>
    <property type="match status" value="1"/>
</dbReference>
<reference evidence="9" key="2">
    <citation type="submission" date="2024-04" db="EMBL/GenBank/DDBJ databases">
        <authorList>
            <person name="Chen Y."/>
            <person name="Shah S."/>
            <person name="Dougan E. K."/>
            <person name="Thang M."/>
            <person name="Chan C."/>
        </authorList>
    </citation>
    <scope>NUCLEOTIDE SEQUENCE [LARGE SCALE GENOMIC DNA]</scope>
</reference>
<dbReference type="InterPro" id="IPR013766">
    <property type="entry name" value="Thioredoxin_domain"/>
</dbReference>
<dbReference type="Pfam" id="PF00085">
    <property type="entry name" value="Thioredoxin"/>
    <property type="match status" value="1"/>
</dbReference>
<dbReference type="GO" id="GO:0030134">
    <property type="term" value="C:COPII-coated ER to Golgi transport vesicle"/>
    <property type="evidence" value="ECO:0007669"/>
    <property type="project" value="TreeGrafter"/>
</dbReference>
<dbReference type="PANTHER" id="PTHR10984:SF37">
    <property type="entry name" value="PROTEIN DISULFIDE-ISOMERASE 5-3"/>
    <property type="match status" value="1"/>
</dbReference>
<feature type="compositionally biased region" description="Low complexity" evidence="5">
    <location>
        <begin position="895"/>
        <end position="917"/>
    </location>
</feature>
<dbReference type="SUPFAM" id="SSF52833">
    <property type="entry name" value="Thioredoxin-like"/>
    <property type="match status" value="1"/>
</dbReference>
<organism evidence="8">
    <name type="scientific">Cladocopium goreaui</name>
    <dbReference type="NCBI Taxonomy" id="2562237"/>
    <lineage>
        <taxon>Eukaryota</taxon>
        <taxon>Sar</taxon>
        <taxon>Alveolata</taxon>
        <taxon>Dinophyceae</taxon>
        <taxon>Suessiales</taxon>
        <taxon>Symbiodiniaceae</taxon>
        <taxon>Cladocopium</taxon>
    </lineage>
</organism>
<evidence type="ECO:0000256" key="2">
    <source>
        <dbReference type="ARBA" id="ARBA00022692"/>
    </source>
</evidence>
<dbReference type="InterPro" id="IPR039542">
    <property type="entry name" value="Erv_N"/>
</dbReference>
<dbReference type="InterPro" id="IPR036249">
    <property type="entry name" value="Thioredoxin-like_sf"/>
</dbReference>
<accession>A0A9P1DNK0</accession>
<feature type="region of interest" description="Disordered" evidence="5">
    <location>
        <begin position="633"/>
        <end position="661"/>
    </location>
</feature>
<dbReference type="SUPFAM" id="SSF56219">
    <property type="entry name" value="DNase I-like"/>
    <property type="match status" value="1"/>
</dbReference>
<gene>
    <name evidence="8" type="ORF">C1SCF055_LOCUS38656</name>
</gene>
<feature type="transmembrane region" description="Helical" evidence="6">
    <location>
        <begin position="4152"/>
        <end position="4174"/>
    </location>
</feature>
<feature type="compositionally biased region" description="Basic and acidic residues" evidence="5">
    <location>
        <begin position="1172"/>
        <end position="1187"/>
    </location>
</feature>
<feature type="compositionally biased region" description="Polar residues" evidence="5">
    <location>
        <begin position="1717"/>
        <end position="1727"/>
    </location>
</feature>
<dbReference type="InterPro" id="IPR012337">
    <property type="entry name" value="RNaseH-like_sf"/>
</dbReference>
<feature type="region of interest" description="Disordered" evidence="5">
    <location>
        <begin position="1703"/>
        <end position="1727"/>
    </location>
</feature>
<dbReference type="InterPro" id="IPR036397">
    <property type="entry name" value="RNaseH_sf"/>
</dbReference>
<dbReference type="EMBL" id="CAMXCT010006001">
    <property type="protein sequence ID" value="CAI4013702.1"/>
    <property type="molecule type" value="Genomic_DNA"/>
</dbReference>
<evidence type="ECO:0000256" key="3">
    <source>
        <dbReference type="ARBA" id="ARBA00022989"/>
    </source>
</evidence>
<comment type="caution">
    <text evidence="8">The sequence shown here is derived from an EMBL/GenBank/DDBJ whole genome shotgun (WGS) entry which is preliminary data.</text>
</comment>
<evidence type="ECO:0000256" key="5">
    <source>
        <dbReference type="SAM" id="MobiDB-lite"/>
    </source>
</evidence>
<evidence type="ECO:0000256" key="6">
    <source>
        <dbReference type="SAM" id="Phobius"/>
    </source>
</evidence>
<dbReference type="PROSITE" id="PS00194">
    <property type="entry name" value="THIOREDOXIN_1"/>
    <property type="match status" value="1"/>
</dbReference>
<evidence type="ECO:0000313" key="8">
    <source>
        <dbReference type="EMBL" id="CAI4013702.1"/>
    </source>
</evidence>
<dbReference type="Proteomes" id="UP001152797">
    <property type="component" value="Unassembled WGS sequence"/>
</dbReference>
<dbReference type="InterPro" id="IPR012936">
    <property type="entry name" value="Erv_C"/>
</dbReference>
<dbReference type="InterPro" id="IPR045888">
    <property type="entry name" value="Erv"/>
</dbReference>
<keyword evidence="4 6" id="KW-0472">Membrane</keyword>
<dbReference type="Pfam" id="PF13850">
    <property type="entry name" value="ERGIC_N"/>
    <property type="match status" value="1"/>
</dbReference>
<comment type="subcellular location">
    <subcellularLocation>
        <location evidence="1">Membrane</location>
    </subcellularLocation>
</comment>
<evidence type="ECO:0000256" key="1">
    <source>
        <dbReference type="ARBA" id="ARBA00004370"/>
    </source>
</evidence>
<sequence>MAPCGSPQVSVARSAEALQRSLKTSDAQLVSLEIAKDLRLAEASLEELLRHRRHTAFYKVVARDPEGDGRSFLSIYDGTTRYKLGMTIYDRNGGFFVHTSEEQAERSMQSFPRHSAAWAVPRTVLLVRGEGRVRLKHGKVLFDGLTPLMEVPASERRNENKAQRHSYTSQPLETVTSDRLLFQNGGFGTTFWFTVLCLKLLDEKFLANIQAEMASQKRPPWKCAHCHVIMKGTFPRCWKCGLEWAHCVDRAYVPPDQQQQDGQPTSWGSSGWQQQKPKSPRTRSRKPSRSKYKQQDAHWGGGDSHAHHGSGYVPQPQPHMMPAMMPTMPPMMMPYHQPPMMHMMTDKGHGKGVGYPAPLPPMPPPSTPPPMQPSTSAIPAQVPTWDQSMQMMPIPVPPSVPAASVGPAGEQKSDSQAQKKLNKLLSAMKKEEDTLSPTLQSMAHDMQKKDERNSTQETISAAKELGDAKETLLEETQTHVISDEELEDVDTKEEDVYNAEGNGCQAAFWAARRIMTPEYERLGLTVPAAVLEAAVMHWSHSIVGEKNFTSFWQAQQDASDLVQELGVQEGLRVDTFSLPPRKKSVSYQVTFCEEVQVFLGDEENMEFQPVCLQHEALSTWDLKPWQLRPIPLAPDSSLPAPHTESGAQDDRHPSRQGARPVPGWHHDIRLLLNEEGQAEDEDGEQVVYATSYFIDHHRHRFHDQARILRFDENAEEWENDVRFIWEDHADPSVDVDIILVRPTPPFFAFSGTMAVVIVQQRPQHDRAACLITAILPLSPDFRLIATAHSMELAATQQSLIRLAGVEQQCLHREQNGFGPCVLQIGLQRLDPGQPVQISPGLGITIRVPPPMSEEDAEHNVDLRHRRPAAIPERAPADEPEAEPEDTSLMARQPRPRQTSPRSSDSTTTSSSSTTSQSCQAEGSDADPPHTRRAVVFPIHGAPRSLILPWNDGDALFQRVAEAFDLQPHDVRDLHYMPHRPSDLALQNLQGLLLQRLFEPRPSTFLRLVLVDVETYEDDLLQPSAFQRFTKWLPQTLNRPSVLRMLDLEHIAEQYASQTRLWHNHCLIEDQQPEVLNIQDGDYIKVFIGDSTCENIRLSDVELPDLDLASSHTEDEDWNAFRDDQMALFQQFATLADELKLSPAYAQLPLQTCRVDVWQQTMATNYSIQADEPFDRRPDLPQERPGQLRRDASLQHICAHSPTARTTAREDRVVPFDTWFLNSHDHPRCEIPRTVELPRDSTTWDELVIQAWQDLFDVRFAYRIVLVRPTSEPCQHAGHLLLLQREQPGDRGALISLFWHEETSEFDGRFARLLPRRLPFQRLLQYARLDQVCNERQLLCLGYQGHEHLDGISDVSPQTGNHFEIHAAPWEYLDSLNLFQQNLTMMRPKQQALESEPPGRHDEGHECARPHIETSNANLPPVITQSSFVQELFELWNQGAFAWENEERSARVVTYYVNHHDLFPRCDAGRVAHLGANYATWEETLRRTWLDRVQYVQPLDYFVVTPLPPRLEHGITAYILLVQNRRDLVTSLVSVIGTNGRLQGRSAVTTFEQVYDAHLIQALGLHQQCYGPRPILTCAIQFQDQQLLPGQPILARNGFGFVAHLQINFGQRVAVGRNLVQQHTLLSRSRVEDGSTTEEPLLSTVSSPVKCALPPPMDYAPEHVGAEPQHLQMVSDQPTHVERTPMPLWLPSWWSSLLQQLQEEGQTEHLEEGRHSPTESAIGSNETPQCTSHCASGMTFQLKNMMKIQSFNCPVRHEQFVCFNLTWNPPDSEVPYVYGSEQGQDMDLAFLHTSTTGPMTTKDHMRLLHKRGCTKAAIIADEIVWKKIHQVIFTSNHPTLNQPAVERVMTPWPLRQPRVENDCSPFSSQDIEDGTSSCYLTLGCTMQELEALFQSGANTLCTDLSSFEIPDTTAGALESCTTIDRIDRLVIFTDGSSIGGLRHQPPHLTDEQGCPDSWAFVVLAEQYLEDGTSAIQFLGWQAQPVRYDNDSPAFLGTCHTGSDAAEREAMFWASFWRLTNNSFVPTVFCSDSRVTCLQATGQMGTSAYDETFQCLRGTHQALEAFMPTGTLKVQHVHGHANDPWNDLADLLAKRVRTEGYYLPRQPVSLIKWKPLIPFMWMLFSKHSGLPKLTLQGFDVTAPALPPEMPIDCDEYKPPKHRAIKYTLSLATANVQSLLSRVENGSGHTGKTQYLREQFKAHGLQVLGVQEARTPQSCGTQDQVLRISSGHQKGQYGVELWIDLERPYAYVDGRPNFFAKHNFVVLYAAPRLLIVRAQAEHLAATFVVAHAPHSGYTRADREAWWQTLSDQITNCNTVAEENLYVLIDVNATAGPSDLCHVGPREDAPSCSTRYFRDFLSKHALGLPATFPVHEGPIVSEQRSIGQPKFQREDIRQGCLTRALQDHEVPEWACDIEKHVQHYNASLTQTLKEQCPRRKQGPKKSYITDEIWAIRSQKLECKARLRELRSRVRRHVLHGCFLQWRAQDAEQDVDLCHFSYHTTLLCGSLRVTLQLRVAAASLKRKLVKAKTVFLQQHLDNLPQDAAAGQILQLLKQIAGPTNPKKQISTVFPAVRHEDGTLCTSPTQTANRWIQFFSDMEGGVRCTMKQLHASWRRHLDTFQQQQFSLALSDLPSLCDLERAFARVAAGKAIGKALHRALRQHHSGLYESWLQSQQIGGRSHIPVGLGMHQVRSFLRIDRNNGCSSGILFLDLREAFYRVLRPLALQSDWNEEELATVAQRLNLPAGTLHELHRHLQEPCAVAQAGLPHYIQNYITAIHTDTWFQMKHQNDFVKTTIGSRPGDCYADVVFGFLWSRVLQRVEQALVSQGALETFPVLTGLDLYSQECQQDTQRTFLGPNWMDDLAVCVSAETSDQLIDKLGPVIGTLLECCCDHGMTPNLQPGKTELLLALRGRGSRRWRRHFFGPSNGQTFPALGEHKSFEVHVVGAYKHLGGIIHHSGNQSREAQQRLAMAHQALTRHRKLLLHNPTIPFSKRQELFESLVLSAFTYGMESWFFAEEKSKIMLHNGIMKLYRRFLRLPHDANLSDDQVLAQVGMPSPTELLRRARLRYLATLYGCGQAAEWGMLFQDHSWRELVRDDLQWLWHQLSNSSSLQDPMYHFPAWEYLLKYHRGYWRRLVTRGLKHAVQQRKNTTWIADFHHRIFLALQEHGTLAVEETTYVTPFQEHKFYGCLKCQLRCANRAGEGAHFFKVHGVINPMRYLFDTTQCPICLKEYHTIANMQAHLRRSQACREQLHGARHRCIPVPGIGSSQCQEQRRRHDGLVPHLQAYGPRLPPGPRRPFDAECGDVITLIFDQASLSQDPEHLEAGIRQAVGEMQISWTAFTETLLYCSANLTGEILTDLGRPLQQMQTLLRRLGDAETWPFLGCRGKRRHAGPDRVAHYEEWCHRLCDSDKPVWEALSAPRPIGRERVILHAFSGRRRKGDYQWYLEQLLSSGQEGLSLYVVSLDIVIDSKYGNLADPDTRGFWLSHIFQGYVHGFLGGPPCCTFSKARAVAIDRALHHRAPRPVRSADELWGFSSLALRELDAVLEGNIWLSFCIEAIFALTMMTRQGLLEHPAEPEGEHAPSIWKLPIIRLLLSMPNVQKVEFAQGLFGASSRKPTTLLAANSHDLIQTLRKWHITDDNPRATNIGKDESGQFRTAHLKESPPALCAALAESTWNATCLTPSDDSTDLPKPFCDVCQQLTVTEFGPAPRMLPQVAGKAWYHGFDAFRKVPSDLSEASITGAVMTLMAVVGTCLALFACETNAFLTDAPTTRLVVDTNEDELLKIHFDISMIDMDCDHLTVGIWDAFGTERFNISRDIRKQRVDHTGMNKGRAYNEEELLELEFGDRSFTAEELAELDSDWGSSSDKFKHDNFQAVVDAHDFTMINFYADWCGHCRQFAPTWNELETSVNERKILAVDADGKAANVHLLKLNCVDFEDTCGEQMIRFYPTVRLYRRGGVTGGGGKSGRLGGFEEYRGEYNVEALSSWMKGEIVKRHLHTGAKYHNIFSEGCRIFGTVDVARVPGTLHFQVGKSKERDINPAFTNVSHTVHHLTFGDAPRSLKAKLPRQYSQHVDPLAKQTFVADKFHKALSHFIKVVHTRFEDSGFRSYQQTHQWSEQTIQRGTTPQAKFSYDLAPVEVVVGKAERRWYDYITQIFAITGGAFTIMSLASSFLKLSTLQVKRMLDKMQ</sequence>
<dbReference type="InterPro" id="IPR017937">
    <property type="entry name" value="Thioredoxin_CS"/>
</dbReference>
<dbReference type="OrthoDB" id="294696at2759"/>
<dbReference type="InterPro" id="IPR036691">
    <property type="entry name" value="Endo/exonu/phosph_ase_sf"/>
</dbReference>
<dbReference type="PANTHER" id="PTHR10984">
    <property type="entry name" value="ENDOPLASMIC RETICULUM-GOLGI INTERMEDIATE COMPARTMENT PROTEIN"/>
    <property type="match status" value="1"/>
</dbReference>
<proteinExistence type="predicted"/>
<dbReference type="GO" id="GO:0003676">
    <property type="term" value="F:nucleic acid binding"/>
    <property type="evidence" value="ECO:0007669"/>
    <property type="project" value="InterPro"/>
</dbReference>
<dbReference type="PROSITE" id="PS51352">
    <property type="entry name" value="THIOREDOXIN_2"/>
    <property type="match status" value="1"/>
</dbReference>
<evidence type="ECO:0000259" key="7">
    <source>
        <dbReference type="PROSITE" id="PS51352"/>
    </source>
</evidence>
<keyword evidence="3 6" id="KW-1133">Transmembrane helix</keyword>
<keyword evidence="2 6" id="KW-0812">Transmembrane</keyword>
<feature type="compositionally biased region" description="Basic residues" evidence="5">
    <location>
        <begin position="278"/>
        <end position="292"/>
    </location>
</feature>
<dbReference type="Gene3D" id="3.60.10.10">
    <property type="entry name" value="Endonuclease/exonuclease/phosphatase"/>
    <property type="match status" value="1"/>
</dbReference>
<dbReference type="GO" id="GO:0005783">
    <property type="term" value="C:endoplasmic reticulum"/>
    <property type="evidence" value="ECO:0007669"/>
    <property type="project" value="TreeGrafter"/>
</dbReference>
<dbReference type="EMBL" id="CAMXCT030006001">
    <property type="protein sequence ID" value="CAL4801014.1"/>
    <property type="molecule type" value="Genomic_DNA"/>
</dbReference>
<dbReference type="Gene3D" id="3.30.420.10">
    <property type="entry name" value="Ribonuclease H-like superfamily/Ribonuclease H"/>
    <property type="match status" value="1"/>
</dbReference>
<evidence type="ECO:0000256" key="4">
    <source>
        <dbReference type="ARBA" id="ARBA00023136"/>
    </source>
</evidence>
<feature type="region of interest" description="Disordered" evidence="5">
    <location>
        <begin position="835"/>
        <end position="930"/>
    </location>
</feature>
<keyword evidence="10" id="KW-1185">Reference proteome</keyword>
<feature type="compositionally biased region" description="Basic and acidic residues" evidence="5">
    <location>
        <begin position="1705"/>
        <end position="1716"/>
    </location>
</feature>